<dbReference type="AlphaFoldDB" id="A0A8X6NIQ0"/>
<dbReference type="EMBL" id="BMAW01104524">
    <property type="protein sequence ID" value="GFT14955.1"/>
    <property type="molecule type" value="Genomic_DNA"/>
</dbReference>
<dbReference type="Proteomes" id="UP000887013">
    <property type="component" value="Unassembled WGS sequence"/>
</dbReference>
<sequence>MGLHRGLCKGYGVGEQPRRPTYGLSGNTRGVWVKGLSQDSPGAVQEGYKRKEKRKESPRGATGSRPPNGVPRATLRSCEG</sequence>
<feature type="region of interest" description="Disordered" evidence="1">
    <location>
        <begin position="1"/>
        <end position="80"/>
    </location>
</feature>
<comment type="caution">
    <text evidence="3">The sequence shown here is derived from an EMBL/GenBank/DDBJ whole genome shotgun (WGS) entry which is preliminary data.</text>
</comment>
<dbReference type="EMBL" id="BMAW01002142">
    <property type="protein sequence ID" value="GFS77188.1"/>
    <property type="molecule type" value="Genomic_DNA"/>
</dbReference>
<accession>A0A8X6NIQ0</accession>
<proteinExistence type="predicted"/>
<name>A0A8X6NIQ0_NEPPI</name>
<protein>
    <submittedName>
        <fullName evidence="3">Uncharacterized protein</fullName>
    </submittedName>
</protein>
<keyword evidence="4" id="KW-1185">Reference proteome</keyword>
<evidence type="ECO:0000313" key="4">
    <source>
        <dbReference type="Proteomes" id="UP000887013"/>
    </source>
</evidence>
<evidence type="ECO:0000313" key="2">
    <source>
        <dbReference type="EMBL" id="GFS77188.1"/>
    </source>
</evidence>
<reference evidence="3" key="1">
    <citation type="submission" date="2020-08" db="EMBL/GenBank/DDBJ databases">
        <title>Multicomponent nature underlies the extraordinary mechanical properties of spider dragline silk.</title>
        <authorList>
            <person name="Kono N."/>
            <person name="Nakamura H."/>
            <person name="Mori M."/>
            <person name="Yoshida Y."/>
            <person name="Ohtoshi R."/>
            <person name="Malay A.D."/>
            <person name="Moran D.A.P."/>
            <person name="Tomita M."/>
            <person name="Numata K."/>
            <person name="Arakawa K."/>
        </authorList>
    </citation>
    <scope>NUCLEOTIDE SEQUENCE</scope>
</reference>
<gene>
    <name evidence="2" type="ORF">NPIL_173051</name>
    <name evidence="3" type="ORF">NPIL_349371</name>
</gene>
<evidence type="ECO:0000256" key="1">
    <source>
        <dbReference type="SAM" id="MobiDB-lite"/>
    </source>
</evidence>
<evidence type="ECO:0000313" key="3">
    <source>
        <dbReference type="EMBL" id="GFT14955.1"/>
    </source>
</evidence>
<organism evidence="3 4">
    <name type="scientific">Nephila pilipes</name>
    <name type="common">Giant wood spider</name>
    <name type="synonym">Nephila maculata</name>
    <dbReference type="NCBI Taxonomy" id="299642"/>
    <lineage>
        <taxon>Eukaryota</taxon>
        <taxon>Metazoa</taxon>
        <taxon>Ecdysozoa</taxon>
        <taxon>Arthropoda</taxon>
        <taxon>Chelicerata</taxon>
        <taxon>Arachnida</taxon>
        <taxon>Araneae</taxon>
        <taxon>Araneomorphae</taxon>
        <taxon>Entelegynae</taxon>
        <taxon>Araneoidea</taxon>
        <taxon>Nephilidae</taxon>
        <taxon>Nephila</taxon>
    </lineage>
</organism>